<dbReference type="InterPro" id="IPR044861">
    <property type="entry name" value="IPNS-like_FE2OG_OXY"/>
</dbReference>
<dbReference type="SUPFAM" id="SSF51197">
    <property type="entry name" value="Clavaminate synthase-like"/>
    <property type="match status" value="1"/>
</dbReference>
<proteinExistence type="predicted"/>
<sequence>MYRDEGDIIALPPHKDPNYIGIVCQHNVEGLELENTCGEWIKAKPFTNSFTVLVGEALKVGVLVA</sequence>
<dbReference type="GO" id="GO:0051213">
    <property type="term" value="F:dioxygenase activity"/>
    <property type="evidence" value="ECO:0007669"/>
    <property type="project" value="UniProtKB-KW"/>
</dbReference>
<keyword evidence="2" id="KW-0560">Oxidoreductase</keyword>
<name>A0A2I0WGN2_9ASPA</name>
<feature type="domain" description="Isopenicillin N synthase-like Fe(2+) 2OG dioxygenase" evidence="1">
    <location>
        <begin position="4"/>
        <end position="59"/>
    </location>
</feature>
<evidence type="ECO:0000313" key="2">
    <source>
        <dbReference type="EMBL" id="PKU74830.1"/>
    </source>
</evidence>
<dbReference type="Proteomes" id="UP000233837">
    <property type="component" value="Unassembled WGS sequence"/>
</dbReference>
<reference evidence="2 3" key="2">
    <citation type="journal article" date="2017" name="Nature">
        <title>The Apostasia genome and the evolution of orchids.</title>
        <authorList>
            <person name="Zhang G.Q."/>
            <person name="Liu K.W."/>
            <person name="Li Z."/>
            <person name="Lohaus R."/>
            <person name="Hsiao Y.Y."/>
            <person name="Niu S.C."/>
            <person name="Wang J.Y."/>
            <person name="Lin Y.C."/>
            <person name="Xu Q."/>
            <person name="Chen L.J."/>
            <person name="Yoshida K."/>
            <person name="Fujiwara S."/>
            <person name="Wang Z.W."/>
            <person name="Zhang Y.Q."/>
            <person name="Mitsuda N."/>
            <person name="Wang M."/>
            <person name="Liu G.H."/>
            <person name="Pecoraro L."/>
            <person name="Huang H.X."/>
            <person name="Xiao X.J."/>
            <person name="Lin M."/>
            <person name="Wu X.Y."/>
            <person name="Wu W.L."/>
            <person name="Chen Y.Y."/>
            <person name="Chang S.B."/>
            <person name="Sakamoto S."/>
            <person name="Ohme-Takagi M."/>
            <person name="Yagi M."/>
            <person name="Zeng S.J."/>
            <person name="Shen C.Y."/>
            <person name="Yeh C.M."/>
            <person name="Luo Y.B."/>
            <person name="Tsai W.C."/>
            <person name="Van de Peer Y."/>
            <person name="Liu Z.J."/>
        </authorList>
    </citation>
    <scope>NUCLEOTIDE SEQUENCE [LARGE SCALE GENOMIC DNA]</scope>
    <source>
        <tissue evidence="2">The whole plant</tissue>
    </source>
</reference>
<protein>
    <submittedName>
        <fullName evidence="2">Gibberellin 2-beta-dioxygenase 7</fullName>
    </submittedName>
</protein>
<dbReference type="Gene3D" id="2.60.120.330">
    <property type="entry name" value="B-lactam Antibiotic, Isopenicillin N Synthase, Chain"/>
    <property type="match status" value="1"/>
</dbReference>
<dbReference type="InterPro" id="IPR027443">
    <property type="entry name" value="IPNS-like_sf"/>
</dbReference>
<dbReference type="AlphaFoldDB" id="A0A2I0WGN2"/>
<reference evidence="2 3" key="1">
    <citation type="journal article" date="2016" name="Sci. Rep.">
        <title>The Dendrobium catenatum Lindl. genome sequence provides insights into polysaccharide synthase, floral development and adaptive evolution.</title>
        <authorList>
            <person name="Zhang G.Q."/>
            <person name="Xu Q."/>
            <person name="Bian C."/>
            <person name="Tsai W.C."/>
            <person name="Yeh C.M."/>
            <person name="Liu K.W."/>
            <person name="Yoshida K."/>
            <person name="Zhang L.S."/>
            <person name="Chang S.B."/>
            <person name="Chen F."/>
            <person name="Shi Y."/>
            <person name="Su Y.Y."/>
            <person name="Zhang Y.Q."/>
            <person name="Chen L.J."/>
            <person name="Yin Y."/>
            <person name="Lin M."/>
            <person name="Huang H."/>
            <person name="Deng H."/>
            <person name="Wang Z.W."/>
            <person name="Zhu S.L."/>
            <person name="Zhao X."/>
            <person name="Deng C."/>
            <person name="Niu S.C."/>
            <person name="Huang J."/>
            <person name="Wang M."/>
            <person name="Liu G.H."/>
            <person name="Yang H.J."/>
            <person name="Xiao X.J."/>
            <person name="Hsiao Y.Y."/>
            <person name="Wu W.L."/>
            <person name="Chen Y.Y."/>
            <person name="Mitsuda N."/>
            <person name="Ohme-Takagi M."/>
            <person name="Luo Y.B."/>
            <person name="Van de Peer Y."/>
            <person name="Liu Z.J."/>
        </authorList>
    </citation>
    <scope>NUCLEOTIDE SEQUENCE [LARGE SCALE GENOMIC DNA]</scope>
    <source>
        <tissue evidence="2">The whole plant</tissue>
    </source>
</reference>
<dbReference type="EMBL" id="KZ502668">
    <property type="protein sequence ID" value="PKU74830.1"/>
    <property type="molecule type" value="Genomic_DNA"/>
</dbReference>
<organism evidence="2 3">
    <name type="scientific">Dendrobium catenatum</name>
    <dbReference type="NCBI Taxonomy" id="906689"/>
    <lineage>
        <taxon>Eukaryota</taxon>
        <taxon>Viridiplantae</taxon>
        <taxon>Streptophyta</taxon>
        <taxon>Embryophyta</taxon>
        <taxon>Tracheophyta</taxon>
        <taxon>Spermatophyta</taxon>
        <taxon>Magnoliopsida</taxon>
        <taxon>Liliopsida</taxon>
        <taxon>Asparagales</taxon>
        <taxon>Orchidaceae</taxon>
        <taxon>Epidendroideae</taxon>
        <taxon>Malaxideae</taxon>
        <taxon>Dendrobiinae</taxon>
        <taxon>Dendrobium</taxon>
    </lineage>
</organism>
<gene>
    <name evidence="2" type="primary">GA2OX7</name>
    <name evidence="2" type="ORF">MA16_Dca005021</name>
</gene>
<accession>A0A2I0WGN2</accession>
<keyword evidence="2" id="KW-0223">Dioxygenase</keyword>
<evidence type="ECO:0000313" key="3">
    <source>
        <dbReference type="Proteomes" id="UP000233837"/>
    </source>
</evidence>
<evidence type="ECO:0000259" key="1">
    <source>
        <dbReference type="Pfam" id="PF03171"/>
    </source>
</evidence>
<keyword evidence="3" id="KW-1185">Reference proteome</keyword>
<dbReference type="Pfam" id="PF03171">
    <property type="entry name" value="2OG-FeII_Oxy"/>
    <property type="match status" value="1"/>
</dbReference>